<proteinExistence type="inferred from homology"/>
<dbReference type="InterPro" id="IPR038595">
    <property type="entry name" value="LOR_sf"/>
</dbReference>
<evidence type="ECO:0000313" key="3">
    <source>
        <dbReference type="Proteomes" id="UP001140949"/>
    </source>
</evidence>
<reference evidence="2" key="2">
    <citation type="submission" date="2023-04" db="EMBL/GenBank/DDBJ databases">
        <authorList>
            <person name="Bruccoleri R.E."/>
            <person name="Oakeley E.J."/>
            <person name="Faust A.-M."/>
            <person name="Dessus-Babus S."/>
            <person name="Altorfer M."/>
            <person name="Burckhardt D."/>
            <person name="Oertli M."/>
            <person name="Naumann U."/>
            <person name="Petersen F."/>
            <person name="Wong J."/>
        </authorList>
    </citation>
    <scope>NUCLEOTIDE SEQUENCE</scope>
    <source>
        <strain evidence="2">GSM-AAB239-AS_SAM_17_03QT</strain>
        <tissue evidence="2">Leaf</tissue>
    </source>
</reference>
<dbReference type="InterPro" id="IPR007612">
    <property type="entry name" value="LOR"/>
</dbReference>
<dbReference type="Pfam" id="PF04525">
    <property type="entry name" value="LOR"/>
    <property type="match status" value="1"/>
</dbReference>
<dbReference type="AlphaFoldDB" id="A0AAX6FK98"/>
<comment type="similarity">
    <text evidence="1">Belongs to the LOR family.</text>
</comment>
<gene>
    <name evidence="2" type="ORF">M6B38_415325</name>
</gene>
<sequence>MGGSSNLVPVVSKIFCASSPTALTVRKRPQVVNGGGFVVLNGRNSVVFSVVGCGVLGANGELILKDGDGAPILYIRKKGGMLQALSAHNRWRGYLMEFGRPSKPVFSLREPRQLAVSSHRIKISVEPKGRNGDWDYAVEGSFDEKAFSIADRKGNVVAKVGSGEEKAAVAASKDFYRVVVQPGYDQAFVVGVIAVLDNIHGESTTC</sequence>
<accession>A0AAX6FK98</accession>
<dbReference type="Proteomes" id="UP001140949">
    <property type="component" value="Unassembled WGS sequence"/>
</dbReference>
<dbReference type="Gene3D" id="2.40.160.200">
    <property type="entry name" value="LURP1-related"/>
    <property type="match status" value="1"/>
</dbReference>
<dbReference type="InterPro" id="IPR025659">
    <property type="entry name" value="Tubby-like_C"/>
</dbReference>
<evidence type="ECO:0000256" key="1">
    <source>
        <dbReference type="ARBA" id="ARBA00005437"/>
    </source>
</evidence>
<dbReference type="EMBL" id="JANAVB010028196">
    <property type="protein sequence ID" value="KAJ6816693.1"/>
    <property type="molecule type" value="Genomic_DNA"/>
</dbReference>
<name>A0AAX6FK98_IRIPA</name>
<dbReference type="PANTHER" id="PTHR31087:SF3">
    <property type="entry name" value="PROTEIN LURP-ONE-RELATED 6"/>
    <property type="match status" value="1"/>
</dbReference>
<organism evidence="2 3">
    <name type="scientific">Iris pallida</name>
    <name type="common">Sweet iris</name>
    <dbReference type="NCBI Taxonomy" id="29817"/>
    <lineage>
        <taxon>Eukaryota</taxon>
        <taxon>Viridiplantae</taxon>
        <taxon>Streptophyta</taxon>
        <taxon>Embryophyta</taxon>
        <taxon>Tracheophyta</taxon>
        <taxon>Spermatophyta</taxon>
        <taxon>Magnoliopsida</taxon>
        <taxon>Liliopsida</taxon>
        <taxon>Asparagales</taxon>
        <taxon>Iridaceae</taxon>
        <taxon>Iridoideae</taxon>
        <taxon>Irideae</taxon>
        <taxon>Iris</taxon>
    </lineage>
</organism>
<comment type="caution">
    <text evidence="2">The sequence shown here is derived from an EMBL/GenBank/DDBJ whole genome shotgun (WGS) entry which is preliminary data.</text>
</comment>
<protein>
    <submittedName>
        <fullName evidence="2">Protein LURP-one-related 6-like</fullName>
    </submittedName>
</protein>
<evidence type="ECO:0000313" key="2">
    <source>
        <dbReference type="EMBL" id="KAJ6816693.1"/>
    </source>
</evidence>
<dbReference type="SUPFAM" id="SSF54518">
    <property type="entry name" value="Tubby C-terminal domain-like"/>
    <property type="match status" value="1"/>
</dbReference>
<keyword evidence="3" id="KW-1185">Reference proteome</keyword>
<reference evidence="2" key="1">
    <citation type="journal article" date="2023" name="GigaByte">
        <title>Genome assembly of the bearded iris, Iris pallida Lam.</title>
        <authorList>
            <person name="Bruccoleri R.E."/>
            <person name="Oakeley E.J."/>
            <person name="Faust A.M.E."/>
            <person name="Altorfer M."/>
            <person name="Dessus-Babus S."/>
            <person name="Burckhardt D."/>
            <person name="Oertli M."/>
            <person name="Naumann U."/>
            <person name="Petersen F."/>
            <person name="Wong J."/>
        </authorList>
    </citation>
    <scope>NUCLEOTIDE SEQUENCE</scope>
    <source>
        <strain evidence="2">GSM-AAB239-AS_SAM_17_03QT</strain>
    </source>
</reference>
<dbReference type="PANTHER" id="PTHR31087">
    <property type="match status" value="1"/>
</dbReference>